<evidence type="ECO:0000313" key="3">
    <source>
        <dbReference type="Proteomes" id="UP000602198"/>
    </source>
</evidence>
<dbReference type="Proteomes" id="UP000602198">
    <property type="component" value="Unassembled WGS sequence"/>
</dbReference>
<dbReference type="RefSeq" id="WP_201949894.1">
    <property type="nucleotide sequence ID" value="NZ_JAERRJ010000008.1"/>
</dbReference>
<dbReference type="EMBL" id="JAERRJ010000008">
    <property type="protein sequence ID" value="MBL1077178.1"/>
    <property type="molecule type" value="Genomic_DNA"/>
</dbReference>
<dbReference type="Gene3D" id="2.30.110.10">
    <property type="entry name" value="Electron Transport, Fmn-binding Protein, Chain A"/>
    <property type="match status" value="1"/>
</dbReference>
<gene>
    <name evidence="2" type="ORF">JK358_22525</name>
</gene>
<organism evidence="2 3">
    <name type="scientific">Nocardia acididurans</name>
    <dbReference type="NCBI Taxonomy" id="2802282"/>
    <lineage>
        <taxon>Bacteria</taxon>
        <taxon>Bacillati</taxon>
        <taxon>Actinomycetota</taxon>
        <taxon>Actinomycetes</taxon>
        <taxon>Mycobacteriales</taxon>
        <taxon>Nocardiaceae</taxon>
        <taxon>Nocardia</taxon>
    </lineage>
</organism>
<dbReference type="SUPFAM" id="SSF50475">
    <property type="entry name" value="FMN-binding split barrel"/>
    <property type="match status" value="1"/>
</dbReference>
<dbReference type="InterPro" id="IPR012349">
    <property type="entry name" value="Split_barrel_FMN-bd"/>
</dbReference>
<comment type="caution">
    <text evidence="2">The sequence shown here is derived from an EMBL/GenBank/DDBJ whole genome shotgun (WGS) entry which is preliminary data.</text>
</comment>
<evidence type="ECO:0000313" key="2">
    <source>
        <dbReference type="EMBL" id="MBL1077178.1"/>
    </source>
</evidence>
<accession>A0ABS1M962</accession>
<keyword evidence="3" id="KW-1185">Reference proteome</keyword>
<evidence type="ECO:0000256" key="1">
    <source>
        <dbReference type="SAM" id="MobiDB-lite"/>
    </source>
</evidence>
<reference evidence="2 3" key="1">
    <citation type="submission" date="2021-01" db="EMBL/GenBank/DDBJ databases">
        <title>WGS of actinomycetes isolated from Thailand.</title>
        <authorList>
            <person name="Thawai C."/>
        </authorList>
    </citation>
    <scope>NUCLEOTIDE SEQUENCE [LARGE SCALE GENOMIC DNA]</scope>
    <source>
        <strain evidence="2 3">LPG 2</strain>
    </source>
</reference>
<proteinExistence type="predicted"/>
<sequence>MTVTWPDEVDEILGGDLTAALAYGTPAGGAVVTAVAPIGLRDRALGTVGFTTSLGFGKKLERIKRNPKVALAFHAREHGLGDPLNRRYVLVQGTATFDAQPDRATLDRIGEQATPYLGAPRRGPFWDRWLSAYYADRVLVTVAVHRVVVWHNLGANSEREVYGEPLPAKDAAPQFPPAKGTGPRVDAGRAGRQAAKLPHHLLAYGQDDGFPAVLPVSVSGATPEGLRLVLPKSAPEGGRRAGLLSHSYRPALVGLETRQHTGWVEVTGRDALYAPHTRAGFVAPPNKTLLLLGNGFMARRGLKQATEQGLLDSLRADQAL</sequence>
<feature type="region of interest" description="Disordered" evidence="1">
    <location>
        <begin position="168"/>
        <end position="187"/>
    </location>
</feature>
<protein>
    <submittedName>
        <fullName evidence="2">Pyridoxamine 5'-phosphate oxidase family protein</fullName>
    </submittedName>
</protein>
<name>A0ABS1M962_9NOCA</name>